<dbReference type="AlphaFoldDB" id="A0A822YWP3"/>
<evidence type="ECO:0000313" key="2">
    <source>
        <dbReference type="Proteomes" id="UP000607653"/>
    </source>
</evidence>
<name>A0A822YWP3_NELNU</name>
<organism evidence="1 2">
    <name type="scientific">Nelumbo nucifera</name>
    <name type="common">Sacred lotus</name>
    <dbReference type="NCBI Taxonomy" id="4432"/>
    <lineage>
        <taxon>Eukaryota</taxon>
        <taxon>Viridiplantae</taxon>
        <taxon>Streptophyta</taxon>
        <taxon>Embryophyta</taxon>
        <taxon>Tracheophyta</taxon>
        <taxon>Spermatophyta</taxon>
        <taxon>Magnoliopsida</taxon>
        <taxon>Proteales</taxon>
        <taxon>Nelumbonaceae</taxon>
        <taxon>Nelumbo</taxon>
    </lineage>
</organism>
<dbReference type="Proteomes" id="UP000607653">
    <property type="component" value="Unassembled WGS sequence"/>
</dbReference>
<comment type="caution">
    <text evidence="1">The sequence shown here is derived from an EMBL/GenBank/DDBJ whole genome shotgun (WGS) entry which is preliminary data.</text>
</comment>
<gene>
    <name evidence="1" type="ORF">HUJ06_012489</name>
</gene>
<evidence type="ECO:0000313" key="1">
    <source>
        <dbReference type="EMBL" id="DAD33638.1"/>
    </source>
</evidence>
<accession>A0A822YWP3</accession>
<keyword evidence="2" id="KW-1185">Reference proteome</keyword>
<reference evidence="1 2" key="1">
    <citation type="journal article" date="2020" name="Mol. Biol. Evol.">
        <title>Distinct Expression and Methylation Patterns for Genes with Different Fates following a Single Whole-Genome Duplication in Flowering Plants.</title>
        <authorList>
            <person name="Shi T."/>
            <person name="Rahmani R.S."/>
            <person name="Gugger P.F."/>
            <person name="Wang M."/>
            <person name="Li H."/>
            <person name="Zhang Y."/>
            <person name="Li Z."/>
            <person name="Wang Q."/>
            <person name="Van de Peer Y."/>
            <person name="Marchal K."/>
            <person name="Chen J."/>
        </authorList>
    </citation>
    <scope>NUCLEOTIDE SEQUENCE [LARGE SCALE GENOMIC DNA]</scope>
    <source>
        <tissue evidence="1">Leaf</tissue>
    </source>
</reference>
<proteinExistence type="predicted"/>
<protein>
    <submittedName>
        <fullName evidence="1">Uncharacterized protein</fullName>
    </submittedName>
</protein>
<dbReference type="EMBL" id="DUZY01000003">
    <property type="protein sequence ID" value="DAD33638.1"/>
    <property type="molecule type" value="Genomic_DNA"/>
</dbReference>
<sequence length="57" mass="6475">MKDFFFCVCVYSLRESQGRLLQLGVGEGGGIMPFESQNIMQVVYIQLDLKMGLQKEV</sequence>